<reference evidence="1" key="1">
    <citation type="submission" date="2018-05" db="EMBL/GenBank/DDBJ databases">
        <authorList>
            <person name="Lanie J.A."/>
            <person name="Ng W.-L."/>
            <person name="Kazmierczak K.M."/>
            <person name="Andrzejewski T.M."/>
            <person name="Davidsen T.M."/>
            <person name="Wayne K.J."/>
            <person name="Tettelin H."/>
            <person name="Glass J.I."/>
            <person name="Rusch D."/>
            <person name="Podicherti R."/>
            <person name="Tsui H.-C.T."/>
            <person name="Winkler M.E."/>
        </authorList>
    </citation>
    <scope>NUCLEOTIDE SEQUENCE</scope>
</reference>
<evidence type="ECO:0000313" key="1">
    <source>
        <dbReference type="EMBL" id="SVD50921.1"/>
    </source>
</evidence>
<dbReference type="EMBL" id="UINC01155202">
    <property type="protein sequence ID" value="SVD50921.1"/>
    <property type="molecule type" value="Genomic_DNA"/>
</dbReference>
<organism evidence="1">
    <name type="scientific">marine metagenome</name>
    <dbReference type="NCBI Taxonomy" id="408172"/>
    <lineage>
        <taxon>unclassified sequences</taxon>
        <taxon>metagenomes</taxon>
        <taxon>ecological metagenomes</taxon>
    </lineage>
</organism>
<accession>A0A382VYF3</accession>
<name>A0A382VYF3_9ZZZZ</name>
<gene>
    <name evidence="1" type="ORF">METZ01_LOCUS403775</name>
</gene>
<sequence length="145" mass="14905">MADKKITSMNTTTAPAASDLMLVVVDPSGTPLNKTVTITNLANTVANQNKTGNTVQSNVDGVDTVFKQYDGTEVARIYDGAVVPTLTGDGSPTLSAGTGFGFRRRILTLGSGSNSADLTLTAADSGSIIYVTPTEPVDLILPLVG</sequence>
<feature type="non-terminal residue" evidence="1">
    <location>
        <position position="145"/>
    </location>
</feature>
<protein>
    <submittedName>
        <fullName evidence="1">Uncharacterized protein</fullName>
    </submittedName>
</protein>
<dbReference type="AlphaFoldDB" id="A0A382VYF3"/>
<proteinExistence type="predicted"/>